<comment type="caution">
    <text evidence="4">The sequence shown here is derived from an EMBL/GenBank/DDBJ whole genome shotgun (WGS) entry which is preliminary data.</text>
</comment>
<dbReference type="AlphaFoldDB" id="A0A9P1DE83"/>
<dbReference type="InterPro" id="IPR000504">
    <property type="entry name" value="RRM_dom"/>
</dbReference>
<evidence type="ECO:0000259" key="3">
    <source>
        <dbReference type="PROSITE" id="PS50102"/>
    </source>
</evidence>
<evidence type="ECO:0000256" key="2">
    <source>
        <dbReference type="SAM" id="MobiDB-lite"/>
    </source>
</evidence>
<dbReference type="PROSITE" id="PS50102">
    <property type="entry name" value="RRM"/>
    <property type="match status" value="1"/>
</dbReference>
<accession>A0A9P1DE83</accession>
<feature type="domain" description="RRM" evidence="3">
    <location>
        <begin position="228"/>
        <end position="306"/>
    </location>
</feature>
<evidence type="ECO:0000313" key="6">
    <source>
        <dbReference type="Proteomes" id="UP001152797"/>
    </source>
</evidence>
<sequence>MSSLAASRARFQTLKQGLRLVSHWSLGSSESVRLAKLRQIVLQKRNKLRSVSPSASDYSDYSDTDSAGAQGDQTNSIWDADRQVPPGQWEVPPGPRHDSYEPEGFAFPHFHPAHPVHPPHFLPAYPVHHMPPHFHQPELYGFAPRHPYEWHGLPPQEMEERDNAQSDAEDPPGEKPRSAKGEDDPLRRKAWKRLPDGPLEEQEPSVNRRARLQARADHVVKERREGMRTIKISNIPKSVSLKHLQELFATVGQVKHGKMDGNGEAFLTFDQAHHAAKAAELFSEGTLDGHTIEAASSSFGIDTITLSRLAAGMGGTSP</sequence>
<evidence type="ECO:0000313" key="4">
    <source>
        <dbReference type="EMBL" id="CAI4007023.1"/>
    </source>
</evidence>
<dbReference type="OrthoDB" id="10386631at2759"/>
<feature type="compositionally biased region" description="Low complexity" evidence="2">
    <location>
        <begin position="50"/>
        <end position="67"/>
    </location>
</feature>
<feature type="compositionally biased region" description="Basic and acidic residues" evidence="2">
    <location>
        <begin position="172"/>
        <end position="187"/>
    </location>
</feature>
<protein>
    <recommendedName>
        <fullName evidence="3">RRM domain-containing protein</fullName>
    </recommendedName>
</protein>
<dbReference type="CDD" id="cd00590">
    <property type="entry name" value="RRM_SF"/>
    <property type="match status" value="1"/>
</dbReference>
<dbReference type="SMART" id="SM00360">
    <property type="entry name" value="RRM"/>
    <property type="match status" value="1"/>
</dbReference>
<dbReference type="EMBL" id="CAMXCT010003949">
    <property type="protein sequence ID" value="CAI4007023.1"/>
    <property type="molecule type" value="Genomic_DNA"/>
</dbReference>
<dbReference type="Gene3D" id="3.30.70.330">
    <property type="match status" value="1"/>
</dbReference>
<reference evidence="5 6" key="2">
    <citation type="submission" date="2024-05" db="EMBL/GenBank/DDBJ databases">
        <authorList>
            <person name="Chen Y."/>
            <person name="Shah S."/>
            <person name="Dougan E. K."/>
            <person name="Thang M."/>
            <person name="Chan C."/>
        </authorList>
    </citation>
    <scope>NUCLEOTIDE SEQUENCE [LARGE SCALE GENOMIC DNA]</scope>
</reference>
<dbReference type="InterPro" id="IPR035979">
    <property type="entry name" value="RBD_domain_sf"/>
</dbReference>
<proteinExistence type="predicted"/>
<dbReference type="Pfam" id="PF00076">
    <property type="entry name" value="RRM_1"/>
    <property type="match status" value="1"/>
</dbReference>
<feature type="region of interest" description="Disordered" evidence="2">
    <location>
        <begin position="46"/>
        <end position="85"/>
    </location>
</feature>
<dbReference type="EMBL" id="CAMXCT020003949">
    <property type="protein sequence ID" value="CAL1160398.1"/>
    <property type="molecule type" value="Genomic_DNA"/>
</dbReference>
<keyword evidence="1" id="KW-0694">RNA-binding</keyword>
<keyword evidence="6" id="KW-1185">Reference proteome</keyword>
<dbReference type="SUPFAM" id="SSF54928">
    <property type="entry name" value="RNA-binding domain, RBD"/>
    <property type="match status" value="1"/>
</dbReference>
<name>A0A9P1DE83_9DINO</name>
<feature type="region of interest" description="Disordered" evidence="2">
    <location>
        <begin position="150"/>
        <end position="219"/>
    </location>
</feature>
<evidence type="ECO:0000256" key="1">
    <source>
        <dbReference type="PROSITE-ProRule" id="PRU00176"/>
    </source>
</evidence>
<dbReference type="Proteomes" id="UP001152797">
    <property type="component" value="Unassembled WGS sequence"/>
</dbReference>
<evidence type="ECO:0000313" key="5">
    <source>
        <dbReference type="EMBL" id="CAL4794335.1"/>
    </source>
</evidence>
<dbReference type="InterPro" id="IPR012677">
    <property type="entry name" value="Nucleotide-bd_a/b_plait_sf"/>
</dbReference>
<dbReference type="GO" id="GO:0003723">
    <property type="term" value="F:RNA binding"/>
    <property type="evidence" value="ECO:0007669"/>
    <property type="project" value="UniProtKB-UniRule"/>
</dbReference>
<gene>
    <name evidence="4" type="ORF">C1SCF055_LOCUS32609</name>
</gene>
<reference evidence="4" key="1">
    <citation type="submission" date="2022-10" db="EMBL/GenBank/DDBJ databases">
        <authorList>
            <person name="Chen Y."/>
            <person name="Dougan E. K."/>
            <person name="Chan C."/>
            <person name="Rhodes N."/>
            <person name="Thang M."/>
        </authorList>
    </citation>
    <scope>NUCLEOTIDE SEQUENCE</scope>
</reference>
<dbReference type="EMBL" id="CAMXCT030003949">
    <property type="protein sequence ID" value="CAL4794335.1"/>
    <property type="molecule type" value="Genomic_DNA"/>
</dbReference>
<organism evidence="4">
    <name type="scientific">Cladocopium goreaui</name>
    <dbReference type="NCBI Taxonomy" id="2562237"/>
    <lineage>
        <taxon>Eukaryota</taxon>
        <taxon>Sar</taxon>
        <taxon>Alveolata</taxon>
        <taxon>Dinophyceae</taxon>
        <taxon>Suessiales</taxon>
        <taxon>Symbiodiniaceae</taxon>
        <taxon>Cladocopium</taxon>
    </lineage>
</organism>